<dbReference type="EMBL" id="JBHSFH010000007">
    <property type="protein sequence ID" value="MFC4495900.1"/>
    <property type="molecule type" value="Genomic_DNA"/>
</dbReference>
<name>A0ABV9AAB2_9ACTN</name>
<dbReference type="Pfam" id="PF19790">
    <property type="entry name" value="DUF6274"/>
    <property type="match status" value="1"/>
</dbReference>
<evidence type="ECO:0000313" key="2">
    <source>
        <dbReference type="Proteomes" id="UP001595997"/>
    </source>
</evidence>
<gene>
    <name evidence="1" type="ORF">ACFPA8_17380</name>
</gene>
<dbReference type="RefSeq" id="WP_386449360.1">
    <property type="nucleotide sequence ID" value="NZ_JBHSFH010000007.1"/>
</dbReference>
<proteinExistence type="predicted"/>
<evidence type="ECO:0000313" key="1">
    <source>
        <dbReference type="EMBL" id="MFC4495900.1"/>
    </source>
</evidence>
<organism evidence="1 2">
    <name type="scientific">Streptomyces ovatisporus</name>
    <dbReference type="NCBI Taxonomy" id="1128682"/>
    <lineage>
        <taxon>Bacteria</taxon>
        <taxon>Bacillati</taxon>
        <taxon>Actinomycetota</taxon>
        <taxon>Actinomycetes</taxon>
        <taxon>Kitasatosporales</taxon>
        <taxon>Streptomycetaceae</taxon>
        <taxon>Streptomyces</taxon>
    </lineage>
</organism>
<dbReference type="InterPro" id="IPR046241">
    <property type="entry name" value="DUF6274"/>
</dbReference>
<dbReference type="Proteomes" id="UP001595997">
    <property type="component" value="Unassembled WGS sequence"/>
</dbReference>
<keyword evidence="2" id="KW-1185">Reference proteome</keyword>
<reference evidence="2" key="1">
    <citation type="journal article" date="2019" name="Int. J. Syst. Evol. Microbiol.">
        <title>The Global Catalogue of Microorganisms (GCM) 10K type strain sequencing project: providing services to taxonomists for standard genome sequencing and annotation.</title>
        <authorList>
            <consortium name="The Broad Institute Genomics Platform"/>
            <consortium name="The Broad Institute Genome Sequencing Center for Infectious Disease"/>
            <person name="Wu L."/>
            <person name="Ma J."/>
        </authorList>
    </citation>
    <scope>NUCLEOTIDE SEQUENCE [LARGE SCALE GENOMIC DNA]</scope>
    <source>
        <strain evidence="2">CGMCC 4.7357</strain>
    </source>
</reference>
<comment type="caution">
    <text evidence="1">The sequence shown here is derived from an EMBL/GenBank/DDBJ whole genome shotgun (WGS) entry which is preliminary data.</text>
</comment>
<accession>A0ABV9AAB2</accession>
<protein>
    <submittedName>
        <fullName evidence="1">DUF6274 family protein</fullName>
    </submittedName>
</protein>
<sequence length="64" mass="6863">MGTTPQGPNRDRTATAALLRAHLSAATRYRHLTPLCPVCHRLLRLVLERVPDESGGTGEAAASK</sequence>